<proteinExistence type="predicted"/>
<evidence type="ECO:0000259" key="1">
    <source>
        <dbReference type="Pfam" id="PF00329"/>
    </source>
</evidence>
<comment type="caution">
    <text evidence="2">The sequence shown here is derived from an EMBL/GenBank/DDBJ whole genome shotgun (WGS) entry which is preliminary data.</text>
</comment>
<feature type="domain" description="NADH:ubiquinone oxidoreductase 30kDa subunit" evidence="1">
    <location>
        <begin position="9"/>
        <end position="91"/>
    </location>
</feature>
<sequence>MREEYKIIELQPERLVDTAMRLKRDLYRLVQICAVRIESGYELTYSFAKEYEFLNYRLVINEDVVVTSISGVFETAFLYENEMKDLFGVNIDLINLDYKGNLYRIEKPTPYKE</sequence>
<dbReference type="EMBL" id="QRCT01000034">
    <property type="protein sequence ID" value="RDU22963.1"/>
    <property type="molecule type" value="Genomic_DNA"/>
</dbReference>
<dbReference type="Pfam" id="PF00329">
    <property type="entry name" value="Complex1_30kDa"/>
    <property type="match status" value="1"/>
</dbReference>
<dbReference type="AlphaFoldDB" id="A0A371ATR9"/>
<dbReference type="InterPro" id="IPR001268">
    <property type="entry name" value="NADH_UbQ_OxRdtase_30kDa_su"/>
</dbReference>
<evidence type="ECO:0000313" key="2">
    <source>
        <dbReference type="EMBL" id="RDU22963.1"/>
    </source>
</evidence>
<evidence type="ECO:0000313" key="3">
    <source>
        <dbReference type="Proteomes" id="UP000255036"/>
    </source>
</evidence>
<dbReference type="Proteomes" id="UP000255036">
    <property type="component" value="Unassembled WGS sequence"/>
</dbReference>
<organism evidence="2 3">
    <name type="scientific">Anaerosacchariphilus polymeriproducens</name>
    <dbReference type="NCBI Taxonomy" id="1812858"/>
    <lineage>
        <taxon>Bacteria</taxon>
        <taxon>Bacillati</taxon>
        <taxon>Bacillota</taxon>
        <taxon>Clostridia</taxon>
        <taxon>Lachnospirales</taxon>
        <taxon>Lachnospiraceae</taxon>
        <taxon>Anaerosacchariphilus</taxon>
    </lineage>
</organism>
<gene>
    <name evidence="2" type="ORF">DWV06_11355</name>
</gene>
<keyword evidence="3" id="KW-1185">Reference proteome</keyword>
<protein>
    <submittedName>
        <fullName evidence="2">NADH-quinone oxidoreductase subunit C</fullName>
    </submittedName>
</protein>
<reference evidence="2 3" key="1">
    <citation type="submission" date="2018-07" db="EMBL/GenBank/DDBJ databases">
        <title>Anaerosacharophilus polymeroproducens gen. nov. sp. nov., an anaerobic bacterium isolated from salt field.</title>
        <authorList>
            <person name="Kim W."/>
            <person name="Yang S.-H."/>
            <person name="Oh J."/>
            <person name="Lee J.-H."/>
            <person name="Kwon K.K."/>
        </authorList>
    </citation>
    <scope>NUCLEOTIDE SEQUENCE [LARGE SCALE GENOMIC DNA]</scope>
    <source>
        <strain evidence="2 3">MCWD5</strain>
    </source>
</reference>
<dbReference type="GO" id="GO:0008137">
    <property type="term" value="F:NADH dehydrogenase (ubiquinone) activity"/>
    <property type="evidence" value="ECO:0007669"/>
    <property type="project" value="InterPro"/>
</dbReference>
<dbReference type="Gene3D" id="3.30.460.80">
    <property type="entry name" value="NADH:ubiquinone oxidoreductase, 30kDa subunit"/>
    <property type="match status" value="1"/>
</dbReference>
<dbReference type="InterPro" id="IPR037232">
    <property type="entry name" value="NADH_quin_OxRdtase_su_C/D-like"/>
</dbReference>
<name>A0A371ATR9_9FIRM</name>
<dbReference type="SUPFAM" id="SSF143243">
    <property type="entry name" value="Nqo5-like"/>
    <property type="match status" value="1"/>
</dbReference>
<dbReference type="OrthoDB" id="3178054at2"/>
<dbReference type="RefSeq" id="WP_115482305.1">
    <property type="nucleotide sequence ID" value="NZ_QRCT01000034.1"/>
</dbReference>
<accession>A0A371ATR9</accession>